<keyword evidence="4 12" id="KW-0808">Transferase</keyword>
<evidence type="ECO:0000313" key="15">
    <source>
        <dbReference type="EMBL" id="EDW66940.1"/>
    </source>
</evidence>
<dbReference type="FunCoup" id="B4LYE4">
    <property type="interactions" value="267"/>
</dbReference>
<dbReference type="EC" id="2.7.1.-" evidence="12"/>
<evidence type="ECO:0000256" key="2">
    <source>
        <dbReference type="ARBA" id="ARBA00005028"/>
    </source>
</evidence>
<comment type="pathway">
    <text evidence="2">Carbohydrate metabolism; hexose metabolism.</text>
</comment>
<dbReference type="GO" id="GO:0005536">
    <property type="term" value="F:D-glucose binding"/>
    <property type="evidence" value="ECO:0007669"/>
    <property type="project" value="InterPro"/>
</dbReference>
<name>B4LYE4_DROVI</name>
<feature type="domain" description="Hexokinase C-terminal" evidence="14">
    <location>
        <begin position="213"/>
        <end position="444"/>
    </location>
</feature>
<proteinExistence type="inferred from homology"/>
<dbReference type="Proteomes" id="UP000008792">
    <property type="component" value="Unassembled WGS sequence"/>
</dbReference>
<dbReference type="GO" id="GO:0005829">
    <property type="term" value="C:cytosol"/>
    <property type="evidence" value="ECO:0007669"/>
    <property type="project" value="TreeGrafter"/>
</dbReference>
<dbReference type="GO" id="GO:0006006">
    <property type="term" value="P:glucose metabolic process"/>
    <property type="evidence" value="ECO:0007669"/>
    <property type="project" value="TreeGrafter"/>
</dbReference>
<dbReference type="InterPro" id="IPR043129">
    <property type="entry name" value="ATPase_NBD"/>
</dbReference>
<reference evidence="15 16" key="1">
    <citation type="journal article" date="2007" name="Nature">
        <title>Evolution of genes and genomes on the Drosophila phylogeny.</title>
        <authorList>
            <consortium name="Drosophila 12 Genomes Consortium"/>
            <person name="Clark A.G."/>
            <person name="Eisen M.B."/>
            <person name="Smith D.R."/>
            <person name="Bergman C.M."/>
            <person name="Oliver B."/>
            <person name="Markow T.A."/>
            <person name="Kaufman T.C."/>
            <person name="Kellis M."/>
            <person name="Gelbart W."/>
            <person name="Iyer V.N."/>
            <person name="Pollard D.A."/>
            <person name="Sackton T.B."/>
            <person name="Larracuente A.M."/>
            <person name="Singh N.D."/>
            <person name="Abad J.P."/>
            <person name="Abt D.N."/>
            <person name="Adryan B."/>
            <person name="Aguade M."/>
            <person name="Akashi H."/>
            <person name="Anderson W.W."/>
            <person name="Aquadro C.F."/>
            <person name="Ardell D.H."/>
            <person name="Arguello R."/>
            <person name="Artieri C.G."/>
            <person name="Barbash D.A."/>
            <person name="Barker D."/>
            <person name="Barsanti P."/>
            <person name="Batterham P."/>
            <person name="Batzoglou S."/>
            <person name="Begun D."/>
            <person name="Bhutkar A."/>
            <person name="Blanco E."/>
            <person name="Bosak S.A."/>
            <person name="Bradley R.K."/>
            <person name="Brand A.D."/>
            <person name="Brent M.R."/>
            <person name="Brooks A.N."/>
            <person name="Brown R.H."/>
            <person name="Butlin R.K."/>
            <person name="Caggese C."/>
            <person name="Calvi B.R."/>
            <person name="Bernardo de Carvalho A."/>
            <person name="Caspi A."/>
            <person name="Castrezana S."/>
            <person name="Celniker S.E."/>
            <person name="Chang J.L."/>
            <person name="Chapple C."/>
            <person name="Chatterji S."/>
            <person name="Chinwalla A."/>
            <person name="Civetta A."/>
            <person name="Clifton S.W."/>
            <person name="Comeron J.M."/>
            <person name="Costello J.C."/>
            <person name="Coyne J.A."/>
            <person name="Daub J."/>
            <person name="David R.G."/>
            <person name="Delcher A.L."/>
            <person name="Delehaunty K."/>
            <person name="Do C.B."/>
            <person name="Ebling H."/>
            <person name="Edwards K."/>
            <person name="Eickbush T."/>
            <person name="Evans J.D."/>
            <person name="Filipski A."/>
            <person name="Findeiss S."/>
            <person name="Freyhult E."/>
            <person name="Fulton L."/>
            <person name="Fulton R."/>
            <person name="Garcia A.C."/>
            <person name="Gardiner A."/>
            <person name="Garfield D.A."/>
            <person name="Garvin B.E."/>
            <person name="Gibson G."/>
            <person name="Gilbert D."/>
            <person name="Gnerre S."/>
            <person name="Godfrey J."/>
            <person name="Good R."/>
            <person name="Gotea V."/>
            <person name="Gravely B."/>
            <person name="Greenberg A.J."/>
            <person name="Griffiths-Jones S."/>
            <person name="Gross S."/>
            <person name="Guigo R."/>
            <person name="Gustafson E.A."/>
            <person name="Haerty W."/>
            <person name="Hahn M.W."/>
            <person name="Halligan D.L."/>
            <person name="Halpern A.L."/>
            <person name="Halter G.M."/>
            <person name="Han M.V."/>
            <person name="Heger A."/>
            <person name="Hillier L."/>
            <person name="Hinrichs A.S."/>
            <person name="Holmes I."/>
            <person name="Hoskins R.A."/>
            <person name="Hubisz M.J."/>
            <person name="Hultmark D."/>
            <person name="Huntley M.A."/>
            <person name="Jaffe D.B."/>
            <person name="Jagadeeshan S."/>
            <person name="Jeck W.R."/>
            <person name="Johnson J."/>
            <person name="Jones C.D."/>
            <person name="Jordan W.C."/>
            <person name="Karpen G.H."/>
            <person name="Kataoka E."/>
            <person name="Keightley P.D."/>
            <person name="Kheradpour P."/>
            <person name="Kirkness E.F."/>
            <person name="Koerich L.B."/>
            <person name="Kristiansen K."/>
            <person name="Kudrna D."/>
            <person name="Kulathinal R.J."/>
            <person name="Kumar S."/>
            <person name="Kwok R."/>
            <person name="Lander E."/>
            <person name="Langley C.H."/>
            <person name="Lapoint R."/>
            <person name="Lazzaro B.P."/>
            <person name="Lee S.J."/>
            <person name="Levesque L."/>
            <person name="Li R."/>
            <person name="Lin C.F."/>
            <person name="Lin M.F."/>
            <person name="Lindblad-Toh K."/>
            <person name="Llopart A."/>
            <person name="Long M."/>
            <person name="Low L."/>
            <person name="Lozovsky E."/>
            <person name="Lu J."/>
            <person name="Luo M."/>
            <person name="Machado C.A."/>
            <person name="Makalowski W."/>
            <person name="Marzo M."/>
            <person name="Matsuda M."/>
            <person name="Matzkin L."/>
            <person name="McAllister B."/>
            <person name="McBride C.S."/>
            <person name="McKernan B."/>
            <person name="McKernan K."/>
            <person name="Mendez-Lago M."/>
            <person name="Minx P."/>
            <person name="Mollenhauer M.U."/>
            <person name="Montooth K."/>
            <person name="Mount S.M."/>
            <person name="Mu X."/>
            <person name="Myers E."/>
            <person name="Negre B."/>
            <person name="Newfeld S."/>
            <person name="Nielsen R."/>
            <person name="Noor M.A."/>
            <person name="O'Grady P."/>
            <person name="Pachter L."/>
            <person name="Papaceit M."/>
            <person name="Parisi M.J."/>
            <person name="Parisi M."/>
            <person name="Parts L."/>
            <person name="Pedersen J.S."/>
            <person name="Pesole G."/>
            <person name="Phillippy A.M."/>
            <person name="Ponting C.P."/>
            <person name="Pop M."/>
            <person name="Porcelli D."/>
            <person name="Powell J.R."/>
            <person name="Prohaska S."/>
            <person name="Pruitt K."/>
            <person name="Puig M."/>
            <person name="Quesneville H."/>
            <person name="Ram K.R."/>
            <person name="Rand D."/>
            <person name="Rasmussen M.D."/>
            <person name="Reed L.K."/>
            <person name="Reenan R."/>
            <person name="Reily A."/>
            <person name="Remington K.A."/>
            <person name="Rieger T.T."/>
            <person name="Ritchie M.G."/>
            <person name="Robin C."/>
            <person name="Rogers Y.H."/>
            <person name="Rohde C."/>
            <person name="Rozas J."/>
            <person name="Rubenfield M.J."/>
            <person name="Ruiz A."/>
            <person name="Russo S."/>
            <person name="Salzberg S.L."/>
            <person name="Sanchez-Gracia A."/>
            <person name="Saranga D.J."/>
            <person name="Sato H."/>
            <person name="Schaeffer S.W."/>
            <person name="Schatz M.C."/>
            <person name="Schlenke T."/>
            <person name="Schwartz R."/>
            <person name="Segarra C."/>
            <person name="Singh R.S."/>
            <person name="Sirot L."/>
            <person name="Sirota M."/>
            <person name="Sisneros N.B."/>
            <person name="Smith C.D."/>
            <person name="Smith T.F."/>
            <person name="Spieth J."/>
            <person name="Stage D.E."/>
            <person name="Stark A."/>
            <person name="Stephan W."/>
            <person name="Strausberg R.L."/>
            <person name="Strempel S."/>
            <person name="Sturgill D."/>
            <person name="Sutton G."/>
            <person name="Sutton G.G."/>
            <person name="Tao W."/>
            <person name="Teichmann S."/>
            <person name="Tobari Y.N."/>
            <person name="Tomimura Y."/>
            <person name="Tsolas J.M."/>
            <person name="Valente V.L."/>
            <person name="Venter E."/>
            <person name="Venter J.C."/>
            <person name="Vicario S."/>
            <person name="Vieira F.G."/>
            <person name="Vilella A.J."/>
            <person name="Villasante A."/>
            <person name="Walenz B."/>
            <person name="Wang J."/>
            <person name="Wasserman M."/>
            <person name="Watts T."/>
            <person name="Wilson D."/>
            <person name="Wilson R.K."/>
            <person name="Wing R.A."/>
            <person name="Wolfner M.F."/>
            <person name="Wong A."/>
            <person name="Wong G.K."/>
            <person name="Wu C.I."/>
            <person name="Wu G."/>
            <person name="Yamamoto D."/>
            <person name="Yang H.P."/>
            <person name="Yang S.P."/>
            <person name="Yorke J.A."/>
            <person name="Yoshida K."/>
            <person name="Zdobnov E."/>
            <person name="Zhang P."/>
            <person name="Zhang Y."/>
            <person name="Zimin A.V."/>
            <person name="Baldwin J."/>
            <person name="Abdouelleil A."/>
            <person name="Abdulkadir J."/>
            <person name="Abebe A."/>
            <person name="Abera B."/>
            <person name="Abreu J."/>
            <person name="Acer S.C."/>
            <person name="Aftuck L."/>
            <person name="Alexander A."/>
            <person name="An P."/>
            <person name="Anderson E."/>
            <person name="Anderson S."/>
            <person name="Arachi H."/>
            <person name="Azer M."/>
            <person name="Bachantsang P."/>
            <person name="Barry A."/>
            <person name="Bayul T."/>
            <person name="Berlin A."/>
            <person name="Bessette D."/>
            <person name="Bloom T."/>
            <person name="Blye J."/>
            <person name="Boguslavskiy L."/>
            <person name="Bonnet C."/>
            <person name="Boukhgalter B."/>
            <person name="Bourzgui I."/>
            <person name="Brown A."/>
            <person name="Cahill P."/>
            <person name="Channer S."/>
            <person name="Cheshatsang Y."/>
            <person name="Chuda L."/>
            <person name="Citroen M."/>
            <person name="Collymore A."/>
            <person name="Cooke P."/>
            <person name="Costello M."/>
            <person name="D'Aco K."/>
            <person name="Daza R."/>
            <person name="De Haan G."/>
            <person name="DeGray S."/>
            <person name="DeMaso C."/>
            <person name="Dhargay N."/>
            <person name="Dooley K."/>
            <person name="Dooley E."/>
            <person name="Doricent M."/>
            <person name="Dorje P."/>
            <person name="Dorjee K."/>
            <person name="Dupes A."/>
            <person name="Elong R."/>
            <person name="Falk J."/>
            <person name="Farina A."/>
            <person name="Faro S."/>
            <person name="Ferguson D."/>
            <person name="Fisher S."/>
            <person name="Foley C.D."/>
            <person name="Franke A."/>
            <person name="Friedrich D."/>
            <person name="Gadbois L."/>
            <person name="Gearin G."/>
            <person name="Gearin C.R."/>
            <person name="Giannoukos G."/>
            <person name="Goode T."/>
            <person name="Graham J."/>
            <person name="Grandbois E."/>
            <person name="Grewal S."/>
            <person name="Gyaltsen K."/>
            <person name="Hafez N."/>
            <person name="Hagos B."/>
            <person name="Hall J."/>
            <person name="Henson C."/>
            <person name="Hollinger A."/>
            <person name="Honan T."/>
            <person name="Huard M.D."/>
            <person name="Hughes L."/>
            <person name="Hurhula B."/>
            <person name="Husby M.E."/>
            <person name="Kamat A."/>
            <person name="Kanga B."/>
            <person name="Kashin S."/>
            <person name="Khazanovich D."/>
            <person name="Kisner P."/>
            <person name="Lance K."/>
            <person name="Lara M."/>
            <person name="Lee W."/>
            <person name="Lennon N."/>
            <person name="Letendre F."/>
            <person name="LeVine R."/>
            <person name="Lipovsky A."/>
            <person name="Liu X."/>
            <person name="Liu J."/>
            <person name="Liu S."/>
            <person name="Lokyitsang T."/>
            <person name="Lokyitsang Y."/>
            <person name="Lubonja R."/>
            <person name="Lui A."/>
            <person name="MacDonald P."/>
            <person name="Magnisalis V."/>
            <person name="Maru K."/>
            <person name="Matthews C."/>
            <person name="McCusker W."/>
            <person name="McDonough S."/>
            <person name="Mehta T."/>
            <person name="Meldrim J."/>
            <person name="Meneus L."/>
            <person name="Mihai O."/>
            <person name="Mihalev A."/>
            <person name="Mihova T."/>
            <person name="Mittelman R."/>
            <person name="Mlenga V."/>
            <person name="Montmayeur A."/>
            <person name="Mulrain L."/>
            <person name="Navidi A."/>
            <person name="Naylor J."/>
            <person name="Negash T."/>
            <person name="Nguyen T."/>
            <person name="Nguyen N."/>
            <person name="Nicol R."/>
            <person name="Norbu C."/>
            <person name="Norbu N."/>
            <person name="Novod N."/>
            <person name="O'Neill B."/>
            <person name="Osman S."/>
            <person name="Markiewicz E."/>
            <person name="Oyono O.L."/>
            <person name="Patti C."/>
            <person name="Phunkhang P."/>
            <person name="Pierre F."/>
            <person name="Priest M."/>
            <person name="Raghuraman S."/>
            <person name="Rege F."/>
            <person name="Reyes R."/>
            <person name="Rise C."/>
            <person name="Rogov P."/>
            <person name="Ross K."/>
            <person name="Ryan E."/>
            <person name="Settipalli S."/>
            <person name="Shea T."/>
            <person name="Sherpa N."/>
            <person name="Shi L."/>
            <person name="Shih D."/>
            <person name="Sparrow T."/>
            <person name="Spaulding J."/>
            <person name="Stalker J."/>
            <person name="Stange-Thomann N."/>
            <person name="Stavropoulos S."/>
            <person name="Stone C."/>
            <person name="Strader C."/>
            <person name="Tesfaye S."/>
            <person name="Thomson T."/>
            <person name="Thoulutsang Y."/>
            <person name="Thoulutsang D."/>
            <person name="Topham K."/>
            <person name="Topping I."/>
            <person name="Tsamla T."/>
            <person name="Vassiliev H."/>
            <person name="Vo A."/>
            <person name="Wangchuk T."/>
            <person name="Wangdi T."/>
            <person name="Weiand M."/>
            <person name="Wilkinson J."/>
            <person name="Wilson A."/>
            <person name="Yadav S."/>
            <person name="Young G."/>
            <person name="Yu Q."/>
            <person name="Zembek L."/>
            <person name="Zhong D."/>
            <person name="Zimmer A."/>
            <person name="Zwirko Z."/>
            <person name="Jaffe D.B."/>
            <person name="Alvarez P."/>
            <person name="Brockman W."/>
            <person name="Butler J."/>
            <person name="Chin C."/>
            <person name="Gnerre S."/>
            <person name="Grabherr M."/>
            <person name="Kleber M."/>
            <person name="Mauceli E."/>
            <person name="MacCallum I."/>
        </authorList>
    </citation>
    <scope>NUCLEOTIDE SEQUENCE [LARGE SCALE GENOMIC DNA]</scope>
    <source>
        <strain evidence="16">Tucson 15010-1051.87</strain>
    </source>
</reference>
<evidence type="ECO:0000259" key="13">
    <source>
        <dbReference type="Pfam" id="PF00349"/>
    </source>
</evidence>
<evidence type="ECO:0000259" key="14">
    <source>
        <dbReference type="Pfam" id="PF03727"/>
    </source>
</evidence>
<evidence type="ECO:0000256" key="7">
    <source>
        <dbReference type="ARBA" id="ARBA00022840"/>
    </source>
</evidence>
<evidence type="ECO:0000256" key="4">
    <source>
        <dbReference type="ARBA" id="ARBA00022679"/>
    </source>
</evidence>
<evidence type="ECO:0000313" key="16">
    <source>
        <dbReference type="Proteomes" id="UP000008792"/>
    </source>
</evidence>
<dbReference type="GO" id="GO:0004340">
    <property type="term" value="F:glucokinase activity"/>
    <property type="evidence" value="ECO:0007669"/>
    <property type="project" value="TreeGrafter"/>
</dbReference>
<dbReference type="OMA" id="VYMSSKC"/>
<dbReference type="GO" id="GO:0005739">
    <property type="term" value="C:mitochondrion"/>
    <property type="evidence" value="ECO:0007669"/>
    <property type="project" value="TreeGrafter"/>
</dbReference>
<evidence type="ECO:0000256" key="10">
    <source>
        <dbReference type="ARBA" id="ARBA00047905"/>
    </source>
</evidence>
<dbReference type="KEGG" id="dvi:6630261"/>
<dbReference type="FunFam" id="3.40.367.20:FF:000020">
    <property type="entry name" value="Hexokinase-1"/>
    <property type="match status" value="1"/>
</dbReference>
<dbReference type="Gene3D" id="3.40.367.20">
    <property type="match status" value="1"/>
</dbReference>
<dbReference type="UniPathway" id="UPA00109">
    <property type="reaction ID" value="UER00180"/>
</dbReference>
<evidence type="ECO:0000256" key="3">
    <source>
        <dbReference type="ARBA" id="ARBA00009225"/>
    </source>
</evidence>
<organism evidence="15 16">
    <name type="scientific">Drosophila virilis</name>
    <name type="common">Fruit fly</name>
    <dbReference type="NCBI Taxonomy" id="7244"/>
    <lineage>
        <taxon>Eukaryota</taxon>
        <taxon>Metazoa</taxon>
        <taxon>Ecdysozoa</taxon>
        <taxon>Arthropoda</taxon>
        <taxon>Hexapoda</taxon>
        <taxon>Insecta</taxon>
        <taxon>Pterygota</taxon>
        <taxon>Neoptera</taxon>
        <taxon>Endopterygota</taxon>
        <taxon>Diptera</taxon>
        <taxon>Brachycera</taxon>
        <taxon>Muscomorpha</taxon>
        <taxon>Ephydroidea</taxon>
        <taxon>Drosophilidae</taxon>
        <taxon>Drosophila</taxon>
    </lineage>
</organism>
<dbReference type="InParanoid" id="B4LYE4"/>
<comment type="similarity">
    <text evidence="3 12">Belongs to the hexokinase family.</text>
</comment>
<keyword evidence="8 12" id="KW-0324">Glycolysis</keyword>
<dbReference type="GO" id="GO:0006096">
    <property type="term" value="P:glycolytic process"/>
    <property type="evidence" value="ECO:0007669"/>
    <property type="project" value="UniProtKB-UniPathway"/>
</dbReference>
<evidence type="ECO:0000256" key="5">
    <source>
        <dbReference type="ARBA" id="ARBA00022741"/>
    </source>
</evidence>
<protein>
    <recommendedName>
        <fullName evidence="12">Phosphotransferase</fullName>
        <ecNumber evidence="12">2.7.1.-</ecNumber>
    </recommendedName>
</protein>
<comment type="catalytic activity">
    <reaction evidence="9">
        <text>a D-hexose + ATP = a D-hexose 6-phosphate + ADP + H(+)</text>
        <dbReference type="Rhea" id="RHEA:22740"/>
        <dbReference type="ChEBI" id="CHEBI:4194"/>
        <dbReference type="ChEBI" id="CHEBI:15378"/>
        <dbReference type="ChEBI" id="CHEBI:30616"/>
        <dbReference type="ChEBI" id="CHEBI:229467"/>
        <dbReference type="ChEBI" id="CHEBI:456216"/>
        <dbReference type="EC" id="2.7.1.1"/>
    </reaction>
    <physiologicalReaction direction="left-to-right" evidence="9">
        <dbReference type="Rhea" id="RHEA:22741"/>
    </physiologicalReaction>
</comment>
<dbReference type="PANTHER" id="PTHR19443">
    <property type="entry name" value="HEXOKINASE"/>
    <property type="match status" value="1"/>
</dbReference>
<dbReference type="EMBL" id="CH940650">
    <property type="protein sequence ID" value="EDW66940.1"/>
    <property type="molecule type" value="Genomic_DNA"/>
</dbReference>
<comment type="catalytic activity">
    <reaction evidence="10">
        <text>D-fructose + ATP = D-fructose 6-phosphate + ADP + H(+)</text>
        <dbReference type="Rhea" id="RHEA:16125"/>
        <dbReference type="ChEBI" id="CHEBI:15378"/>
        <dbReference type="ChEBI" id="CHEBI:30616"/>
        <dbReference type="ChEBI" id="CHEBI:37721"/>
        <dbReference type="ChEBI" id="CHEBI:61527"/>
        <dbReference type="ChEBI" id="CHEBI:456216"/>
        <dbReference type="EC" id="2.7.1.1"/>
    </reaction>
    <physiologicalReaction direction="left-to-right" evidence="10">
        <dbReference type="Rhea" id="RHEA:16126"/>
    </physiologicalReaction>
</comment>
<evidence type="ECO:0000256" key="9">
    <source>
        <dbReference type="ARBA" id="ARBA00044613"/>
    </source>
</evidence>
<dbReference type="AlphaFoldDB" id="B4LYE4"/>
<dbReference type="GO" id="GO:0008865">
    <property type="term" value="F:fructokinase activity"/>
    <property type="evidence" value="ECO:0007669"/>
    <property type="project" value="TreeGrafter"/>
</dbReference>
<dbReference type="GO" id="GO:0001678">
    <property type="term" value="P:intracellular glucose homeostasis"/>
    <property type="evidence" value="ECO:0007669"/>
    <property type="project" value="InterPro"/>
</dbReference>
<feature type="domain" description="Hexokinase N-terminal" evidence="13">
    <location>
        <begin position="13"/>
        <end position="206"/>
    </location>
</feature>
<dbReference type="OrthoDB" id="419537at2759"/>
<dbReference type="InterPro" id="IPR022672">
    <property type="entry name" value="Hexokinase_N"/>
</dbReference>
<evidence type="ECO:0000256" key="1">
    <source>
        <dbReference type="ARBA" id="ARBA00004888"/>
    </source>
</evidence>
<dbReference type="InterPro" id="IPR022673">
    <property type="entry name" value="Hexokinase_C"/>
</dbReference>
<comment type="pathway">
    <text evidence="1">Carbohydrate degradation; glycolysis; D-glyceraldehyde 3-phosphate and glycerone phosphate from D-glucose: step 1/4.</text>
</comment>
<dbReference type="PhylomeDB" id="B4LYE4"/>
<evidence type="ECO:0000256" key="6">
    <source>
        <dbReference type="ARBA" id="ARBA00022777"/>
    </source>
</evidence>
<keyword evidence="5 12" id="KW-0547">Nucleotide-binding</keyword>
<dbReference type="Gene3D" id="3.30.420.40">
    <property type="match status" value="1"/>
</dbReference>
<dbReference type="PROSITE" id="PS51748">
    <property type="entry name" value="HEXOKINASE_2"/>
    <property type="match status" value="1"/>
</dbReference>
<sequence>MPYDPETDFPEAWKLCKPFMLTDDHLLSIRNSMTRELLNGLGRDTHDRSSIPCYLSYVQHLPTGRERGRFLALEMWPTNCRIMLVKFGSEKDIYMSSKCVIVPHTIAASRGTTLFNFLAQNIAVFVREKKVEKDNLPMGIAFAFALNKLSLDVGILVSWTKGYGAQGAVGKNVVQLLRNALDEYKDISINLNSIINIAAGSLMALSWSQTNCKMGLIIGTVTNAAYVEQSVECEMYEGDASVPLMIINTEWNNFGSNGHLDFIRTEFDKIVDAESNNPGKRYYEKCISTLYLGELVRLIIVRLMNMGVIFREHNLDYMGIQWKMEMKSIMAIDSDPPDVYVKAQEVMDKFRMRNCQERDLATLRFICQTVSTRSAKLVAAGVACLINRMNYANISIAVDGGIYRLYPRYQEVLNKHAAALINPDLKFEITIAQDSPGVGAAIVAGLASSLNFRHLSKS</sequence>
<keyword evidence="7 12" id="KW-0067">ATP-binding</keyword>
<dbReference type="UniPathway" id="UPA00242"/>
<evidence type="ECO:0000256" key="11">
    <source>
        <dbReference type="ARBA" id="ARBA00048160"/>
    </source>
</evidence>
<dbReference type="SUPFAM" id="SSF53067">
    <property type="entry name" value="Actin-like ATPase domain"/>
    <property type="match status" value="2"/>
</dbReference>
<dbReference type="STRING" id="7244.B4LYE4"/>
<dbReference type="Pfam" id="PF03727">
    <property type="entry name" value="Hexokinase_2"/>
    <property type="match status" value="1"/>
</dbReference>
<evidence type="ECO:0000256" key="8">
    <source>
        <dbReference type="ARBA" id="ARBA00023152"/>
    </source>
</evidence>
<dbReference type="Pfam" id="PF00349">
    <property type="entry name" value="Hexokinase_1"/>
    <property type="match status" value="1"/>
</dbReference>
<dbReference type="SMR" id="B4LYE4"/>
<comment type="catalytic activity">
    <reaction evidence="11">
        <text>D-glucose + ATP = D-glucose 6-phosphate + ADP + H(+)</text>
        <dbReference type="Rhea" id="RHEA:17825"/>
        <dbReference type="ChEBI" id="CHEBI:4167"/>
        <dbReference type="ChEBI" id="CHEBI:15378"/>
        <dbReference type="ChEBI" id="CHEBI:30616"/>
        <dbReference type="ChEBI" id="CHEBI:61548"/>
        <dbReference type="ChEBI" id="CHEBI:456216"/>
        <dbReference type="EC" id="2.7.1.1"/>
    </reaction>
    <physiologicalReaction direction="left-to-right" evidence="11">
        <dbReference type="Rhea" id="RHEA:17826"/>
    </physiologicalReaction>
</comment>
<keyword evidence="16" id="KW-1185">Reference proteome</keyword>
<dbReference type="PANTHER" id="PTHR19443:SF16">
    <property type="entry name" value="HEXOKINASE TYPE 1-RELATED"/>
    <property type="match status" value="1"/>
</dbReference>
<dbReference type="InterPro" id="IPR001312">
    <property type="entry name" value="Hexokinase"/>
</dbReference>
<evidence type="ECO:0000256" key="12">
    <source>
        <dbReference type="RuleBase" id="RU362007"/>
    </source>
</evidence>
<gene>
    <name evidence="15" type="primary">Dvir\GJ23869</name>
    <name evidence="15" type="ORF">Dvir_GJ23869</name>
</gene>
<dbReference type="GO" id="GO:0005524">
    <property type="term" value="F:ATP binding"/>
    <property type="evidence" value="ECO:0007669"/>
    <property type="project" value="UniProtKB-UniRule"/>
</dbReference>
<dbReference type="HOGENOM" id="CLU_014393_5_3_1"/>
<dbReference type="PRINTS" id="PR00475">
    <property type="entry name" value="HEXOKINASE"/>
</dbReference>
<dbReference type="eggNOG" id="KOG1369">
    <property type="taxonomic scope" value="Eukaryota"/>
</dbReference>
<keyword evidence="6 12" id="KW-0418">Kinase</keyword>
<accession>B4LYE4</accession>